<evidence type="ECO:0000256" key="12">
    <source>
        <dbReference type="ARBA" id="ARBA00022801"/>
    </source>
</evidence>
<evidence type="ECO:0000256" key="8">
    <source>
        <dbReference type="ARBA" id="ARBA00022490"/>
    </source>
</evidence>
<keyword evidence="9" id="KW-0540">Nuclease</keyword>
<keyword evidence="10" id="KW-0479">Metal-binding</keyword>
<name>A0A6C0E5D0_9ZZZZ</name>
<dbReference type="AlphaFoldDB" id="A0A6C0E5D0"/>
<evidence type="ECO:0000256" key="11">
    <source>
        <dbReference type="ARBA" id="ARBA00022759"/>
    </source>
</evidence>
<evidence type="ECO:0000256" key="9">
    <source>
        <dbReference type="ARBA" id="ARBA00022722"/>
    </source>
</evidence>
<reference evidence="15" key="1">
    <citation type="journal article" date="2020" name="Nature">
        <title>Giant virus diversity and host interactions through global metagenomics.</title>
        <authorList>
            <person name="Schulz F."/>
            <person name="Roux S."/>
            <person name="Paez-Espino D."/>
            <person name="Jungbluth S."/>
            <person name="Walsh D.A."/>
            <person name="Denef V.J."/>
            <person name="McMahon K.D."/>
            <person name="Konstantinidis K.T."/>
            <person name="Eloe-Fadrosh E.A."/>
            <person name="Kyrpides N.C."/>
            <person name="Woyke T."/>
        </authorList>
    </citation>
    <scope>NUCLEOTIDE SEQUENCE</scope>
    <source>
        <strain evidence="15">GVMAG-M-3300023179-138</strain>
    </source>
</reference>
<dbReference type="GO" id="GO:0043137">
    <property type="term" value="P:DNA replication, removal of RNA primer"/>
    <property type="evidence" value="ECO:0007669"/>
    <property type="project" value="TreeGrafter"/>
</dbReference>
<evidence type="ECO:0000256" key="3">
    <source>
        <dbReference type="ARBA" id="ARBA00001946"/>
    </source>
</evidence>
<evidence type="ECO:0000256" key="6">
    <source>
        <dbReference type="ARBA" id="ARBA00012180"/>
    </source>
</evidence>
<protein>
    <recommendedName>
        <fullName evidence="7">Ribonuclease HII</fullName>
        <ecNumber evidence="6">3.1.26.4</ecNumber>
    </recommendedName>
</protein>
<comment type="cofactor">
    <cofactor evidence="3">
        <name>Mg(2+)</name>
        <dbReference type="ChEBI" id="CHEBI:18420"/>
    </cofactor>
</comment>
<dbReference type="InterPro" id="IPR024567">
    <property type="entry name" value="RNase_HII/HIII_dom"/>
</dbReference>
<dbReference type="PANTHER" id="PTHR10954">
    <property type="entry name" value="RIBONUCLEASE H2 SUBUNIT A"/>
    <property type="match status" value="1"/>
</dbReference>
<dbReference type="InterPro" id="IPR012337">
    <property type="entry name" value="RNaseH-like_sf"/>
</dbReference>
<dbReference type="GO" id="GO:0046872">
    <property type="term" value="F:metal ion binding"/>
    <property type="evidence" value="ECO:0007669"/>
    <property type="project" value="UniProtKB-KW"/>
</dbReference>
<comment type="subcellular location">
    <subcellularLocation>
        <location evidence="4">Cytoplasm</location>
    </subcellularLocation>
</comment>
<dbReference type="EC" id="3.1.26.4" evidence="6"/>
<comment type="catalytic activity">
    <reaction evidence="1">
        <text>Endonucleolytic cleavage to 5'-phosphomonoester.</text>
        <dbReference type="EC" id="3.1.26.4"/>
    </reaction>
</comment>
<dbReference type="InterPro" id="IPR022898">
    <property type="entry name" value="RNase_HII"/>
</dbReference>
<dbReference type="InterPro" id="IPR001352">
    <property type="entry name" value="RNase_HII/HIII"/>
</dbReference>
<dbReference type="GO" id="GO:0003723">
    <property type="term" value="F:RNA binding"/>
    <property type="evidence" value="ECO:0007669"/>
    <property type="project" value="InterPro"/>
</dbReference>
<dbReference type="SUPFAM" id="SSF53098">
    <property type="entry name" value="Ribonuclease H-like"/>
    <property type="match status" value="1"/>
</dbReference>
<evidence type="ECO:0000256" key="2">
    <source>
        <dbReference type="ARBA" id="ARBA00001936"/>
    </source>
</evidence>
<keyword evidence="8" id="KW-0963">Cytoplasm</keyword>
<evidence type="ECO:0000256" key="5">
    <source>
        <dbReference type="ARBA" id="ARBA00007383"/>
    </source>
</evidence>
<keyword evidence="12" id="KW-0378">Hydrolase</keyword>
<evidence type="ECO:0000259" key="14">
    <source>
        <dbReference type="PROSITE" id="PS51975"/>
    </source>
</evidence>
<dbReference type="CDD" id="cd07182">
    <property type="entry name" value="RNase_HII_bacteria_HII_like"/>
    <property type="match status" value="1"/>
</dbReference>
<evidence type="ECO:0000256" key="10">
    <source>
        <dbReference type="ARBA" id="ARBA00022723"/>
    </source>
</evidence>
<evidence type="ECO:0000256" key="1">
    <source>
        <dbReference type="ARBA" id="ARBA00000077"/>
    </source>
</evidence>
<dbReference type="Gene3D" id="3.30.420.10">
    <property type="entry name" value="Ribonuclease H-like superfamily/Ribonuclease H"/>
    <property type="match status" value="1"/>
</dbReference>
<evidence type="ECO:0000256" key="13">
    <source>
        <dbReference type="ARBA" id="ARBA00023211"/>
    </source>
</evidence>
<dbReference type="GO" id="GO:0005737">
    <property type="term" value="C:cytoplasm"/>
    <property type="evidence" value="ECO:0007669"/>
    <property type="project" value="UniProtKB-SubCell"/>
</dbReference>
<dbReference type="PANTHER" id="PTHR10954:SF18">
    <property type="entry name" value="RIBONUCLEASE HII"/>
    <property type="match status" value="1"/>
</dbReference>
<evidence type="ECO:0000256" key="4">
    <source>
        <dbReference type="ARBA" id="ARBA00004496"/>
    </source>
</evidence>
<feature type="domain" description="RNase H type-2" evidence="14">
    <location>
        <begin position="11"/>
        <end position="215"/>
    </location>
</feature>
<evidence type="ECO:0000313" key="15">
    <source>
        <dbReference type="EMBL" id="QHT24356.1"/>
    </source>
</evidence>
<organism evidence="15">
    <name type="scientific">viral metagenome</name>
    <dbReference type="NCBI Taxonomy" id="1070528"/>
    <lineage>
        <taxon>unclassified sequences</taxon>
        <taxon>metagenomes</taxon>
        <taxon>organismal metagenomes</taxon>
    </lineage>
</organism>
<keyword evidence="11" id="KW-0255">Endonuclease</keyword>
<keyword evidence="13" id="KW-0464">Manganese</keyword>
<dbReference type="GO" id="GO:0006298">
    <property type="term" value="P:mismatch repair"/>
    <property type="evidence" value="ECO:0007669"/>
    <property type="project" value="TreeGrafter"/>
</dbReference>
<evidence type="ECO:0000256" key="7">
    <source>
        <dbReference type="ARBA" id="ARBA00019179"/>
    </source>
</evidence>
<comment type="cofactor">
    <cofactor evidence="2">
        <name>Mn(2+)</name>
        <dbReference type="ChEBI" id="CHEBI:29035"/>
    </cofactor>
</comment>
<dbReference type="InterPro" id="IPR036397">
    <property type="entry name" value="RNaseH_sf"/>
</dbReference>
<dbReference type="GO" id="GO:0004523">
    <property type="term" value="F:RNA-DNA hybrid ribonuclease activity"/>
    <property type="evidence" value="ECO:0007669"/>
    <property type="project" value="UniProtKB-EC"/>
</dbReference>
<sequence>MLSPKWINDNAVEVGLDEAGRGSLWGRLYVGAVILAPEDDAYCDDGAMLRQIIDSKKLTRRRRAILADYIHENAIEAVVAWAEPAEIDAVNVLNADMAAMNRALASLETPFERVLVDGNVWIPSCPVAEAADAIVLPGGDGVSLAVAAASIIAKEAHDAWVRETATPELDARYGLLSNMGYGTATHLAGLKTWGSHSLHRRSFAPVGAVTQGVAPVGAVTQGVAPVGAVTQGVAPVGAVTQGVAPVGAVTQGVAPVAAST</sequence>
<dbReference type="Pfam" id="PF01351">
    <property type="entry name" value="RNase_HII"/>
    <property type="match status" value="1"/>
</dbReference>
<dbReference type="EMBL" id="MN739744">
    <property type="protein sequence ID" value="QHT24356.1"/>
    <property type="molecule type" value="Genomic_DNA"/>
</dbReference>
<proteinExistence type="inferred from homology"/>
<comment type="similarity">
    <text evidence="5">Belongs to the RNase HII family.</text>
</comment>
<accession>A0A6C0E5D0</accession>
<dbReference type="GO" id="GO:0032299">
    <property type="term" value="C:ribonuclease H2 complex"/>
    <property type="evidence" value="ECO:0007669"/>
    <property type="project" value="TreeGrafter"/>
</dbReference>
<dbReference type="PROSITE" id="PS51975">
    <property type="entry name" value="RNASE_H_2"/>
    <property type="match status" value="1"/>
</dbReference>